<dbReference type="EMBL" id="FWWW01000052">
    <property type="protein sequence ID" value="SMB89560.1"/>
    <property type="molecule type" value="Genomic_DNA"/>
</dbReference>
<evidence type="ECO:0008006" key="3">
    <source>
        <dbReference type="Google" id="ProtNLM"/>
    </source>
</evidence>
<sequence length="88" mass="9896">MVTGIWLVNLVHSSGESGYFLPLDFRVYAPGQNGKTKNDHFQAMFAQVVAEGTIQARTMHFDSWYASSENLKVIHRAGWTFSTTLKSN</sequence>
<evidence type="ECO:0000313" key="2">
    <source>
        <dbReference type="Proteomes" id="UP000192266"/>
    </source>
</evidence>
<proteinExistence type="predicted"/>
<gene>
    <name evidence="1" type="ORF">SAMN00120144_0948</name>
</gene>
<accession>A0A1W1V8P4</accession>
<dbReference type="Proteomes" id="UP000192266">
    <property type="component" value="Unassembled WGS sequence"/>
</dbReference>
<evidence type="ECO:0000313" key="1">
    <source>
        <dbReference type="EMBL" id="SMB89560.1"/>
    </source>
</evidence>
<dbReference type="OrthoDB" id="930039at2"/>
<dbReference type="RefSeq" id="WP_143434806.1">
    <property type="nucleotide sequence ID" value="NZ_FWWW01000052.1"/>
</dbReference>
<name>A0A1W1V8P4_9BACT</name>
<organism evidence="1 2">
    <name type="scientific">Hymenobacter roseosalivarius DSM 11622</name>
    <dbReference type="NCBI Taxonomy" id="645990"/>
    <lineage>
        <taxon>Bacteria</taxon>
        <taxon>Pseudomonadati</taxon>
        <taxon>Bacteroidota</taxon>
        <taxon>Cytophagia</taxon>
        <taxon>Cytophagales</taxon>
        <taxon>Hymenobacteraceae</taxon>
        <taxon>Hymenobacter</taxon>
    </lineage>
</organism>
<keyword evidence="2" id="KW-1185">Reference proteome</keyword>
<reference evidence="1 2" key="1">
    <citation type="submission" date="2017-04" db="EMBL/GenBank/DDBJ databases">
        <authorList>
            <person name="Afonso C.L."/>
            <person name="Miller P.J."/>
            <person name="Scott M.A."/>
            <person name="Spackman E."/>
            <person name="Goraichik I."/>
            <person name="Dimitrov K.M."/>
            <person name="Suarez D.L."/>
            <person name="Swayne D.E."/>
        </authorList>
    </citation>
    <scope>NUCLEOTIDE SEQUENCE [LARGE SCALE GENOMIC DNA]</scope>
    <source>
        <strain evidence="1 2">DSM 11622</strain>
    </source>
</reference>
<dbReference type="AlphaFoldDB" id="A0A1W1V8P4"/>
<protein>
    <recommendedName>
        <fullName evidence="3">Transposase IS701-like DDE domain-containing protein</fullName>
    </recommendedName>
</protein>